<dbReference type="GO" id="GO:0004402">
    <property type="term" value="F:histone acetyltransferase activity"/>
    <property type="evidence" value="ECO:0007669"/>
    <property type="project" value="InterPro"/>
</dbReference>
<dbReference type="InterPro" id="IPR022591">
    <property type="entry name" value="TAF1_HAT_dom"/>
</dbReference>
<feature type="compositionally biased region" description="Low complexity" evidence="9">
    <location>
        <begin position="191"/>
        <end position="224"/>
    </location>
</feature>
<evidence type="ECO:0000256" key="3">
    <source>
        <dbReference type="ARBA" id="ARBA00023015"/>
    </source>
</evidence>
<evidence type="ECO:0000256" key="2">
    <source>
        <dbReference type="ARBA" id="ARBA00009064"/>
    </source>
</evidence>
<evidence type="ECO:0000256" key="7">
    <source>
        <dbReference type="PROSITE-ProRule" id="PRU00035"/>
    </source>
</evidence>
<dbReference type="GO" id="GO:0016251">
    <property type="term" value="F:RNA polymerase II general transcription initiation factor activity"/>
    <property type="evidence" value="ECO:0007669"/>
    <property type="project" value="InterPro"/>
</dbReference>
<feature type="region of interest" description="Disordered" evidence="9">
    <location>
        <begin position="179"/>
        <end position="298"/>
    </location>
</feature>
<dbReference type="InterPro" id="IPR041670">
    <property type="entry name" value="Znf-CCHC_6"/>
</dbReference>
<dbReference type="OrthoDB" id="5752at2759"/>
<organism evidence="11 12">
    <name type="scientific">Pythium oligandrum</name>
    <name type="common">Mycoparasitic fungus</name>
    <dbReference type="NCBI Taxonomy" id="41045"/>
    <lineage>
        <taxon>Eukaryota</taxon>
        <taxon>Sar</taxon>
        <taxon>Stramenopiles</taxon>
        <taxon>Oomycota</taxon>
        <taxon>Peronosporomycetes</taxon>
        <taxon>Pythiales</taxon>
        <taxon>Pythiaceae</taxon>
        <taxon>Pythium</taxon>
    </lineage>
</organism>
<evidence type="ECO:0000256" key="4">
    <source>
        <dbReference type="ARBA" id="ARBA00023117"/>
    </source>
</evidence>
<evidence type="ECO:0000313" key="11">
    <source>
        <dbReference type="EMBL" id="TMW55909.1"/>
    </source>
</evidence>
<dbReference type="InterPro" id="IPR036427">
    <property type="entry name" value="Bromodomain-like_sf"/>
</dbReference>
<evidence type="ECO:0000256" key="8">
    <source>
        <dbReference type="SAM" id="Coils"/>
    </source>
</evidence>
<keyword evidence="4 7" id="KW-0103">Bromodomain</keyword>
<accession>A0A8K1C3S9</accession>
<feature type="domain" description="Bromo" evidence="10">
    <location>
        <begin position="1393"/>
        <end position="1463"/>
    </location>
</feature>
<feature type="compositionally biased region" description="Polar residues" evidence="9">
    <location>
        <begin position="1143"/>
        <end position="1159"/>
    </location>
</feature>
<gene>
    <name evidence="11" type="ORF">Poli38472_008557</name>
</gene>
<keyword evidence="3" id="KW-0805">Transcription regulation</keyword>
<dbReference type="InterPro" id="IPR040240">
    <property type="entry name" value="TAF1"/>
</dbReference>
<dbReference type="InterPro" id="IPR001487">
    <property type="entry name" value="Bromodomain"/>
</dbReference>
<dbReference type="Pfam" id="PF00439">
    <property type="entry name" value="Bromodomain"/>
    <property type="match status" value="1"/>
</dbReference>
<evidence type="ECO:0000313" key="12">
    <source>
        <dbReference type="Proteomes" id="UP000794436"/>
    </source>
</evidence>
<feature type="compositionally biased region" description="Polar residues" evidence="9">
    <location>
        <begin position="1101"/>
        <end position="1115"/>
    </location>
</feature>
<dbReference type="PANTHER" id="PTHR13900:SF0">
    <property type="entry name" value="TRANSCRIPTION INITIATION FACTOR TFIID SUBUNIT 1"/>
    <property type="match status" value="1"/>
</dbReference>
<comment type="caution">
    <text evidence="11">The sequence shown here is derived from an EMBL/GenBank/DDBJ whole genome shotgun (WGS) entry which is preliminary data.</text>
</comment>
<dbReference type="PROSITE" id="PS00633">
    <property type="entry name" value="BROMODOMAIN_1"/>
    <property type="match status" value="1"/>
</dbReference>
<evidence type="ECO:0000256" key="9">
    <source>
        <dbReference type="SAM" id="MobiDB-lite"/>
    </source>
</evidence>
<feature type="region of interest" description="Disordered" evidence="9">
    <location>
        <begin position="1249"/>
        <end position="1275"/>
    </location>
</feature>
<feature type="region of interest" description="Disordered" evidence="9">
    <location>
        <begin position="1101"/>
        <end position="1165"/>
    </location>
</feature>
<dbReference type="Pfam" id="PF15288">
    <property type="entry name" value="zf-CCHC_6"/>
    <property type="match status" value="1"/>
</dbReference>
<feature type="region of interest" description="Disordered" evidence="9">
    <location>
        <begin position="88"/>
        <end position="143"/>
    </location>
</feature>
<keyword evidence="8" id="KW-0175">Coiled coil</keyword>
<comment type="subcellular location">
    <subcellularLocation>
        <location evidence="1">Nucleus</location>
    </subcellularLocation>
</comment>
<feature type="coiled-coil region" evidence="8">
    <location>
        <begin position="1324"/>
        <end position="1360"/>
    </location>
</feature>
<dbReference type="SMART" id="SM00297">
    <property type="entry name" value="BROMO"/>
    <property type="match status" value="1"/>
</dbReference>
<feature type="compositionally biased region" description="Polar residues" evidence="9">
    <location>
        <begin position="88"/>
        <end position="99"/>
    </location>
</feature>
<dbReference type="GO" id="GO:0017025">
    <property type="term" value="F:TBP-class protein binding"/>
    <property type="evidence" value="ECO:0007669"/>
    <property type="project" value="InterPro"/>
</dbReference>
<keyword evidence="5" id="KW-0804">Transcription</keyword>
<dbReference type="GO" id="GO:0051123">
    <property type="term" value="P:RNA polymerase II preinitiation complex assembly"/>
    <property type="evidence" value="ECO:0007669"/>
    <property type="project" value="TreeGrafter"/>
</dbReference>
<comment type="similarity">
    <text evidence="2">Belongs to the TAF1 family.</text>
</comment>
<reference evidence="11" key="1">
    <citation type="submission" date="2019-03" db="EMBL/GenBank/DDBJ databases">
        <title>Long read genome sequence of the mycoparasitic Pythium oligandrum ATCC 38472 isolated from sugarbeet rhizosphere.</title>
        <authorList>
            <person name="Gaulin E."/>
        </authorList>
    </citation>
    <scope>NUCLEOTIDE SEQUENCE</scope>
    <source>
        <strain evidence="11">ATCC 38472_TT</strain>
    </source>
</reference>
<dbReference type="InterPro" id="IPR018359">
    <property type="entry name" value="Bromodomain_CS"/>
</dbReference>
<dbReference type="Proteomes" id="UP000794436">
    <property type="component" value="Unassembled WGS sequence"/>
</dbReference>
<sequence>MPTTAEGGEMAAPSLPLLSDKQGRIVDFARIYRRSTDDEAFESLQDLAEELESVSTLFKEREKQAAANGTGAPRYAYAPDQLQLLTTTRDGGNLDTATSKAMMGKRGERTEQNKGKPMRRFLPTSSNPPFVSAGSARQQRRVNDDAFPDELYLKVQQVRWEDDIQWGIDFKREKKEETAFVEETEDGEVRSSSSVGNSSSVNSQRRPSTGASSQTKTGTSSGKQAAVPRTYKEMYPRHKMSTVDTPWVPSATKDDFDMSKPRHYRWELEDDKTTKSGSAQKKTDTNTTGAARQLPCPINRDLDDGSWVGAIGWKSTKDMPDSKLILDDNDVSLIFTNPEMEDVRPTLRIPERKLGATELKARELQQKEAEKGIRTGTVITKLGIPSEGATTNLVNGGGTTSKTKDSRIIQGVGSVHHSLPAIKLSMTKPELPKTKLREFHRPRSKFKINERMMFAQPPVVPIPVTEESAVVTQIKKSSDLNPIAGGKLILVEYTEQNPPMLSNPGMASRILHYWRPPEQKDDSVLGKKAKKTRPKPPEMEMGQVITLGDHDDSPFVGDVPPGRMVTSLNSKLFKVPIFRHKPLAPFAPTPGSRQSGNHELFLLCRAVSKGKKGSIGSDGAKTKLYVFELPDLYLAGQVEPQMEVPAPNSKTANRFISPYMSFHILRLFKKASDGERLKMEDIARAFPNQSSTAIRKRMQEVATFERGGSDSGWWKKKPSSLLPSEEDIRANIPPESVCLYESMMSGHRRLLDIGLTKLFTPTGVNGVINVLIKRLESRKQALSASMIEPLGLTSVAKEKAEKELWKTDSTIRKLETDIQVARYILEQLQLTPWNLTNNYVECHLQGKGSGMLQLGGIGDPTGRGEGFSFVRVPQSRAKKKDGEEEGAAGVNGAEAVQKAVAAVTGTTADLRKLTMKETGNVLRNLGVPEADIKNLRRWDRIHVIRQLSTMATAIGRGGALSKFARGARKSLSAQQQEYRRKCDVIYERQMDVLGDSRGEFSSEEDDDVEDDMDLDELEEAVLGAGAFTGGSREKMAKLGPRNLFAKGGGGLNRSAEALAEREDADELERFMAEMKESSGSASAGRRPDIDSNKLRNQLRASGISEGSAQSSQGTLPGSVAAASRAGSNVPSAMATPTEHRSRASSPTSAMRSISGNTPSGRIRGKKVLKRTVRVVEEDGTERVRIEFVVDDKQVARFMAKQHRQERQLHADERNQLRKRKRMLALDDESSSQLDKAKKRKQLQEELKQLQKTEEQNKGYQEMLEKQGENSLTGTPQKGVIRCTQCGQPGHMRTNRSCPLYMADESRSKGDESSKVKVRKGSDQVEKITLNLAELREGARKHQAEKKRKRMQEVKEQAELYKRPYMNATVKQSRSRMPVSHLNSNLNLVVEKLLGMPESELFRTPVDAALVKDYYQVIKQPMDLGTIKKKTDETQYDSMRDFIKDLELMVNNSKVYNGDPTRSLITSNAVMLLKRAQEELATLNADGGMATPRG</sequence>
<proteinExistence type="inferred from homology"/>
<feature type="compositionally biased region" description="Basic and acidic residues" evidence="9">
    <location>
        <begin position="105"/>
        <end position="114"/>
    </location>
</feature>
<dbReference type="PRINTS" id="PR00503">
    <property type="entry name" value="BROMODOMAIN"/>
</dbReference>
<dbReference type="Gene3D" id="1.20.920.10">
    <property type="entry name" value="Bromodomain-like"/>
    <property type="match status" value="1"/>
</dbReference>
<dbReference type="GO" id="GO:0005669">
    <property type="term" value="C:transcription factor TFIID complex"/>
    <property type="evidence" value="ECO:0007669"/>
    <property type="project" value="InterPro"/>
</dbReference>
<dbReference type="PROSITE" id="PS50014">
    <property type="entry name" value="BROMODOMAIN_2"/>
    <property type="match status" value="1"/>
</dbReference>
<evidence type="ECO:0000256" key="1">
    <source>
        <dbReference type="ARBA" id="ARBA00004123"/>
    </source>
</evidence>
<protein>
    <recommendedName>
        <fullName evidence="10">Bromo domain-containing protein</fullName>
    </recommendedName>
</protein>
<keyword evidence="12" id="KW-1185">Reference proteome</keyword>
<dbReference type="EMBL" id="SPLM01000146">
    <property type="protein sequence ID" value="TMW55909.1"/>
    <property type="molecule type" value="Genomic_DNA"/>
</dbReference>
<name>A0A8K1C3S9_PYTOL</name>
<evidence type="ECO:0000256" key="5">
    <source>
        <dbReference type="ARBA" id="ARBA00023163"/>
    </source>
</evidence>
<dbReference type="SUPFAM" id="SSF47370">
    <property type="entry name" value="Bromodomain"/>
    <property type="match status" value="1"/>
</dbReference>
<feature type="compositionally biased region" description="Basic and acidic residues" evidence="9">
    <location>
        <begin position="252"/>
        <end position="274"/>
    </location>
</feature>
<evidence type="ECO:0000256" key="6">
    <source>
        <dbReference type="ARBA" id="ARBA00023242"/>
    </source>
</evidence>
<feature type="compositionally biased region" description="Basic and acidic residues" evidence="9">
    <location>
        <begin position="1249"/>
        <end position="1267"/>
    </location>
</feature>
<evidence type="ECO:0000259" key="10">
    <source>
        <dbReference type="PROSITE" id="PS50014"/>
    </source>
</evidence>
<dbReference type="PANTHER" id="PTHR13900">
    <property type="entry name" value="TRANSCRIPTION INITIATION FACTOR TFIID"/>
    <property type="match status" value="1"/>
</dbReference>
<dbReference type="Pfam" id="PF12157">
    <property type="entry name" value="DUF3591"/>
    <property type="match status" value="1"/>
</dbReference>
<feature type="compositionally biased region" description="Polar residues" evidence="9">
    <location>
        <begin position="275"/>
        <end position="290"/>
    </location>
</feature>
<keyword evidence="6" id="KW-0539">Nucleus</keyword>